<dbReference type="PIRSF" id="PIRSF000019">
    <property type="entry name" value="Bc1_11K"/>
    <property type="match status" value="1"/>
</dbReference>
<sequence length="67" mass="7742">MSDDDPVCPKPAIEEACKPECIKQLLKYQQCVKRIEGKPEAHCTGQYFDYWHCVDHCTAPRLFSVLK</sequence>
<dbReference type="Gene3D" id="1.10.287.20">
    <property type="entry name" value="Ubiquinol-cytochrome C reductase hinge domain"/>
    <property type="match status" value="1"/>
</dbReference>
<dbReference type="OrthoDB" id="405848at2759"/>
<dbReference type="Pfam" id="PF02320">
    <property type="entry name" value="UCR_hinge"/>
    <property type="match status" value="1"/>
</dbReference>
<evidence type="ECO:0000256" key="2">
    <source>
        <dbReference type="ARBA" id="ARBA00006498"/>
    </source>
</evidence>
<evidence type="ECO:0000313" key="13">
    <source>
        <dbReference type="EMBL" id="EIE23096.1"/>
    </source>
</evidence>
<dbReference type="FunFam" id="1.10.287.20:FF:000001">
    <property type="entry name" value="Cytochrome b-c1 complex subunit 6"/>
    <property type="match status" value="1"/>
</dbReference>
<keyword evidence="14" id="KW-1185">Reference proteome</keyword>
<dbReference type="PANTHER" id="PTHR15336:SF0">
    <property type="entry name" value="CYTOCHROME B-C1 COMPLEX SUBUNIT 6, MITOCHONDRIAL"/>
    <property type="match status" value="1"/>
</dbReference>
<evidence type="ECO:0000256" key="4">
    <source>
        <dbReference type="ARBA" id="ARBA00022660"/>
    </source>
</evidence>
<keyword evidence="5 10" id="KW-0999">Mitochondrion inner membrane</keyword>
<dbReference type="GO" id="GO:0005743">
    <property type="term" value="C:mitochondrial inner membrane"/>
    <property type="evidence" value="ECO:0007669"/>
    <property type="project" value="UniProtKB-SubCell"/>
</dbReference>
<feature type="domain" description="Ubiquinol-cytochrome C reductase hinge" evidence="12">
    <location>
        <begin position="9"/>
        <end position="67"/>
    </location>
</feature>
<evidence type="ECO:0000256" key="10">
    <source>
        <dbReference type="PIRNR" id="PIRNR000019"/>
    </source>
</evidence>
<accession>I0YXH7</accession>
<evidence type="ECO:0000256" key="6">
    <source>
        <dbReference type="ARBA" id="ARBA00022982"/>
    </source>
</evidence>
<organism evidence="13 14">
    <name type="scientific">Coccomyxa subellipsoidea (strain C-169)</name>
    <name type="common">Green microalga</name>
    <dbReference type="NCBI Taxonomy" id="574566"/>
    <lineage>
        <taxon>Eukaryota</taxon>
        <taxon>Viridiplantae</taxon>
        <taxon>Chlorophyta</taxon>
        <taxon>core chlorophytes</taxon>
        <taxon>Trebouxiophyceae</taxon>
        <taxon>Trebouxiophyceae incertae sedis</taxon>
        <taxon>Coccomyxaceae</taxon>
        <taxon>Coccomyxa</taxon>
        <taxon>Coccomyxa subellipsoidea</taxon>
    </lineage>
</organism>
<evidence type="ECO:0000256" key="11">
    <source>
        <dbReference type="PIRSR" id="PIRSR000019-1"/>
    </source>
</evidence>
<comment type="function">
    <text evidence="10">Component of the ubiquinol-cytochrome c oxidoreductase, a multisubunit transmembrane complex that is part of the mitochondrial electron transport chain which drives oxidative phosphorylation.</text>
</comment>
<proteinExistence type="inferred from homology"/>
<feature type="disulfide bond" evidence="11">
    <location>
        <begin position="17"/>
        <end position="57"/>
    </location>
</feature>
<evidence type="ECO:0000313" key="14">
    <source>
        <dbReference type="Proteomes" id="UP000007264"/>
    </source>
</evidence>
<keyword evidence="8 10" id="KW-0472">Membrane</keyword>
<evidence type="ECO:0000256" key="5">
    <source>
        <dbReference type="ARBA" id="ARBA00022792"/>
    </source>
</evidence>
<keyword evidence="4 10" id="KW-0679">Respiratory chain</keyword>
<evidence type="ECO:0000259" key="12">
    <source>
        <dbReference type="Pfam" id="PF02320"/>
    </source>
</evidence>
<dbReference type="AlphaFoldDB" id="I0YXH7"/>
<evidence type="ECO:0000256" key="9">
    <source>
        <dbReference type="ARBA" id="ARBA00023157"/>
    </source>
</evidence>
<evidence type="ECO:0000256" key="3">
    <source>
        <dbReference type="ARBA" id="ARBA00022448"/>
    </source>
</evidence>
<comment type="subcellular location">
    <subcellularLocation>
        <location evidence="1">Mitochondrion inner membrane</location>
        <topology evidence="1">Peripheral membrane protein</topology>
        <orientation evidence="1">Intermembrane side</orientation>
    </subcellularLocation>
</comment>
<reference evidence="13 14" key="1">
    <citation type="journal article" date="2012" name="Genome Biol.">
        <title>The genome of the polar eukaryotic microalga coccomyxa subellipsoidea reveals traits of cold adaptation.</title>
        <authorList>
            <person name="Blanc G."/>
            <person name="Agarkova I."/>
            <person name="Grimwood J."/>
            <person name="Kuo A."/>
            <person name="Brueggeman A."/>
            <person name="Dunigan D."/>
            <person name="Gurnon J."/>
            <person name="Ladunga I."/>
            <person name="Lindquist E."/>
            <person name="Lucas S."/>
            <person name="Pangilinan J."/>
            <person name="Proschold T."/>
            <person name="Salamov A."/>
            <person name="Schmutz J."/>
            <person name="Weeks D."/>
            <person name="Yamada T."/>
            <person name="Claverie J.M."/>
            <person name="Grigoriev I."/>
            <person name="Van Etten J."/>
            <person name="Lomsadze A."/>
            <person name="Borodovsky M."/>
        </authorList>
    </citation>
    <scope>NUCLEOTIDE SEQUENCE [LARGE SCALE GENOMIC DNA]</scope>
    <source>
        <strain evidence="13 14">C-169</strain>
    </source>
</reference>
<protein>
    <recommendedName>
        <fullName evidence="10">Cytochrome b-c1 complex subunit 6</fullName>
    </recommendedName>
</protein>
<dbReference type="InterPro" id="IPR023184">
    <property type="entry name" value="Ubol_cytC_Rdtase_hinge_dom"/>
</dbReference>
<dbReference type="SUPFAM" id="SSF81531">
    <property type="entry name" value="Non-heme 11 kDa protein of cytochrome bc1 complex (Ubiquinol-cytochrome c reductase)"/>
    <property type="match status" value="1"/>
</dbReference>
<keyword evidence="9 11" id="KW-1015">Disulfide bond</keyword>
<name>I0YXH7_COCSC</name>
<dbReference type="GeneID" id="17041084"/>
<dbReference type="InterPro" id="IPR036811">
    <property type="entry name" value="Ubol_cytC_Rdtase_hinge_dom_sf"/>
</dbReference>
<dbReference type="eggNOG" id="KOG4763">
    <property type="taxonomic scope" value="Eukaryota"/>
</dbReference>
<dbReference type="KEGG" id="csl:COCSUDRAFT_23736"/>
<dbReference type="GO" id="GO:0006122">
    <property type="term" value="P:mitochondrial electron transport, ubiquinol to cytochrome c"/>
    <property type="evidence" value="ECO:0007669"/>
    <property type="project" value="InterPro"/>
</dbReference>
<evidence type="ECO:0000256" key="7">
    <source>
        <dbReference type="ARBA" id="ARBA00023128"/>
    </source>
</evidence>
<keyword evidence="6 10" id="KW-0249">Electron transport</keyword>
<keyword evidence="7 10" id="KW-0496">Mitochondrion</keyword>
<comment type="caution">
    <text evidence="13">The sequence shown here is derived from an EMBL/GenBank/DDBJ whole genome shotgun (WGS) entry which is preliminary data.</text>
</comment>
<evidence type="ECO:0000256" key="1">
    <source>
        <dbReference type="ARBA" id="ARBA00004137"/>
    </source>
</evidence>
<dbReference type="EMBL" id="AGSI01000008">
    <property type="protein sequence ID" value="EIE23096.1"/>
    <property type="molecule type" value="Genomic_DNA"/>
</dbReference>
<dbReference type="RefSeq" id="XP_005647640.1">
    <property type="nucleotide sequence ID" value="XM_005647583.1"/>
</dbReference>
<evidence type="ECO:0000256" key="8">
    <source>
        <dbReference type="ARBA" id="ARBA00023136"/>
    </source>
</evidence>
<comment type="similarity">
    <text evidence="2 10">Belongs to the UQCRH/QCR6 family.</text>
</comment>
<dbReference type="STRING" id="574566.I0YXH7"/>
<dbReference type="Proteomes" id="UP000007264">
    <property type="component" value="Unassembled WGS sequence"/>
</dbReference>
<dbReference type="InterPro" id="IPR003422">
    <property type="entry name" value="Cyt_b-c1_6"/>
</dbReference>
<gene>
    <name evidence="13" type="ORF">COCSUDRAFT_23736</name>
</gene>
<dbReference type="PANTHER" id="PTHR15336">
    <property type="entry name" value="UBIQUINOL-CYTOCHROME C REDUCTASE COMPLEX 7.8 KDA PROTEIN"/>
    <property type="match status" value="1"/>
</dbReference>
<keyword evidence="3 10" id="KW-0813">Transport</keyword>
<feature type="disulfide bond" evidence="11">
    <location>
        <begin position="31"/>
        <end position="43"/>
    </location>
</feature>